<dbReference type="CDD" id="cd20332">
    <property type="entry name" value="JBP"/>
    <property type="match status" value="1"/>
</dbReference>
<dbReference type="FunFam" id="3.40.50.10810:FF:000072">
    <property type="entry name" value="Bifunctional helicase and thymine dioxygenase JBP2"/>
    <property type="match status" value="1"/>
</dbReference>
<evidence type="ECO:0000256" key="2">
    <source>
        <dbReference type="ARBA" id="ARBA00004123"/>
    </source>
</evidence>
<evidence type="ECO:0000256" key="8">
    <source>
        <dbReference type="ARBA" id="ARBA00022723"/>
    </source>
</evidence>
<dbReference type="OrthoDB" id="2020972at2759"/>
<dbReference type="GO" id="GO:0005524">
    <property type="term" value="F:ATP binding"/>
    <property type="evidence" value="ECO:0007669"/>
    <property type="project" value="UniProtKB-KW"/>
</dbReference>
<keyword evidence="10" id="KW-0378">Hydrolase</keyword>
<dbReference type="InterPro" id="IPR049730">
    <property type="entry name" value="SNF2/RAD54-like_C"/>
</dbReference>
<dbReference type="KEGG" id="tbg:TbgDal_VII5260"/>
<name>C9ZT80_TRYB9</name>
<dbReference type="InterPro" id="IPR014001">
    <property type="entry name" value="Helicase_ATP-bd"/>
</dbReference>
<keyword evidence="11" id="KW-0347">Helicase</keyword>
<dbReference type="GO" id="GO:0050341">
    <property type="term" value="F:thymine dioxygenase activity"/>
    <property type="evidence" value="ECO:0007669"/>
    <property type="project" value="UniProtKB-EC"/>
</dbReference>
<dbReference type="SUPFAM" id="SSF52540">
    <property type="entry name" value="P-loop containing nucleoside triphosphate hydrolases"/>
    <property type="match status" value="2"/>
</dbReference>
<evidence type="ECO:0000256" key="3">
    <source>
        <dbReference type="ARBA" id="ARBA00005360"/>
    </source>
</evidence>
<dbReference type="GO" id="GO:0000724">
    <property type="term" value="P:double-strand break repair via homologous recombination"/>
    <property type="evidence" value="ECO:0007669"/>
    <property type="project" value="TreeGrafter"/>
</dbReference>
<evidence type="ECO:0000256" key="7">
    <source>
        <dbReference type="ARBA" id="ARBA00019068"/>
    </source>
</evidence>
<evidence type="ECO:0000256" key="10">
    <source>
        <dbReference type="ARBA" id="ARBA00022801"/>
    </source>
</evidence>
<evidence type="ECO:0000256" key="18">
    <source>
        <dbReference type="ARBA" id="ARBA00030614"/>
    </source>
</evidence>
<dbReference type="Pfam" id="PF12851">
    <property type="entry name" value="Tet_JBP"/>
    <property type="match status" value="1"/>
</dbReference>
<evidence type="ECO:0000256" key="16">
    <source>
        <dbReference type="ARBA" id="ARBA00023125"/>
    </source>
</evidence>
<dbReference type="PANTHER" id="PTHR45629">
    <property type="entry name" value="SNF2/RAD54 FAMILY MEMBER"/>
    <property type="match status" value="1"/>
</dbReference>
<keyword evidence="13" id="KW-0223">Dioxygenase</keyword>
<dbReference type="GO" id="GO:0070580">
    <property type="term" value="P:base J metabolic process"/>
    <property type="evidence" value="ECO:0007669"/>
    <property type="project" value="UniProtKB-ARBA"/>
</dbReference>
<keyword evidence="16" id="KW-0238">DNA-binding</keyword>
<dbReference type="InterPro" id="IPR000330">
    <property type="entry name" value="SNF2_N"/>
</dbReference>
<comment type="cofactor">
    <cofactor evidence="1">
        <name>Fe(2+)</name>
        <dbReference type="ChEBI" id="CHEBI:29033"/>
    </cofactor>
</comment>
<evidence type="ECO:0000256" key="4">
    <source>
        <dbReference type="ARBA" id="ARBA00009722"/>
    </source>
</evidence>
<dbReference type="InterPro" id="IPR001650">
    <property type="entry name" value="Helicase_C-like"/>
</dbReference>
<dbReference type="SMART" id="SM00490">
    <property type="entry name" value="HELICc"/>
    <property type="match status" value="1"/>
</dbReference>
<dbReference type="EC" id="3.6.4.12" evidence="6"/>
<dbReference type="GO" id="GO:0015616">
    <property type="term" value="F:DNA translocase activity"/>
    <property type="evidence" value="ECO:0007669"/>
    <property type="project" value="TreeGrafter"/>
</dbReference>
<evidence type="ECO:0000256" key="14">
    <source>
        <dbReference type="ARBA" id="ARBA00023002"/>
    </source>
</evidence>
<dbReference type="Pfam" id="PF00271">
    <property type="entry name" value="Helicase_C"/>
    <property type="match status" value="1"/>
</dbReference>
<comment type="subcellular location">
    <subcellularLocation>
        <location evidence="2">Nucleus</location>
    </subcellularLocation>
</comment>
<dbReference type="SUPFAM" id="SSF51197">
    <property type="entry name" value="Clavaminate synthase-like"/>
    <property type="match status" value="1"/>
</dbReference>
<dbReference type="GO" id="GO:0005634">
    <property type="term" value="C:nucleus"/>
    <property type="evidence" value="ECO:0007669"/>
    <property type="project" value="UniProtKB-SubCell"/>
</dbReference>
<dbReference type="EMBL" id="FN554970">
    <property type="protein sequence ID" value="CBH12615.1"/>
    <property type="molecule type" value="Genomic_DNA"/>
</dbReference>
<comment type="catalytic activity">
    <reaction evidence="20">
        <text>ATP + H2O = ADP + phosphate + H(+)</text>
        <dbReference type="Rhea" id="RHEA:13065"/>
        <dbReference type="ChEBI" id="CHEBI:15377"/>
        <dbReference type="ChEBI" id="CHEBI:15378"/>
        <dbReference type="ChEBI" id="CHEBI:30616"/>
        <dbReference type="ChEBI" id="CHEBI:43474"/>
        <dbReference type="ChEBI" id="CHEBI:456216"/>
        <dbReference type="EC" id="3.6.4.12"/>
    </reaction>
</comment>
<evidence type="ECO:0000256" key="20">
    <source>
        <dbReference type="ARBA" id="ARBA00047995"/>
    </source>
</evidence>
<dbReference type="Gene3D" id="3.60.130.30">
    <property type="match status" value="1"/>
</dbReference>
<protein>
    <recommendedName>
        <fullName evidence="7">Bifunctional helicase and thymine dioxygenase JBP2</fullName>
        <ecNumber evidence="5">1.14.11.6</ecNumber>
        <ecNumber evidence="6">3.6.4.12</ecNumber>
    </recommendedName>
    <alternativeName>
        <fullName evidence="18">J-binding protein 2</fullName>
    </alternativeName>
</protein>
<dbReference type="InterPro" id="IPR038718">
    <property type="entry name" value="SNF2-like_sf"/>
</dbReference>
<proteinExistence type="inferred from homology"/>
<dbReference type="RefSeq" id="XP_011774895.1">
    <property type="nucleotide sequence ID" value="XM_011776593.1"/>
</dbReference>
<gene>
    <name evidence="24" type="ORF">TbgDal_VII5260</name>
</gene>
<comment type="similarity">
    <text evidence="4">In the C-terminal section; belongs to the SNF2/RAD54 helicase family.</text>
</comment>
<evidence type="ECO:0000256" key="11">
    <source>
        <dbReference type="ARBA" id="ARBA00022806"/>
    </source>
</evidence>
<dbReference type="SMART" id="SM00487">
    <property type="entry name" value="DEXDc"/>
    <property type="match status" value="1"/>
</dbReference>
<evidence type="ECO:0000313" key="25">
    <source>
        <dbReference type="Proteomes" id="UP000002316"/>
    </source>
</evidence>
<dbReference type="InterPro" id="IPR050496">
    <property type="entry name" value="SNF2_RAD54_helicase_repair"/>
</dbReference>
<evidence type="ECO:0000259" key="23">
    <source>
        <dbReference type="PROSITE" id="PS51194"/>
    </source>
</evidence>
<evidence type="ECO:0000256" key="5">
    <source>
        <dbReference type="ARBA" id="ARBA00012263"/>
    </source>
</evidence>
<keyword evidence="9" id="KW-0547">Nucleotide-binding</keyword>
<comment type="similarity">
    <text evidence="3">In the N-terminal section; belongs to the TET family. JBP2 subfamily.</text>
</comment>
<dbReference type="Gene3D" id="3.40.50.10810">
    <property type="entry name" value="Tandem AAA-ATPase domain"/>
    <property type="match status" value="1"/>
</dbReference>
<dbReference type="PROSITE" id="PS51194">
    <property type="entry name" value="HELICASE_CTER"/>
    <property type="match status" value="1"/>
</dbReference>
<dbReference type="GO" id="GO:0003677">
    <property type="term" value="F:DNA binding"/>
    <property type="evidence" value="ECO:0007669"/>
    <property type="project" value="UniProtKB-KW"/>
</dbReference>
<reference evidence="25" key="1">
    <citation type="journal article" date="2010" name="PLoS Negl. Trop. Dis.">
        <title>The genome sequence of Trypanosoma brucei gambiense, causative agent of chronic human african trypanosomiasis.</title>
        <authorList>
            <person name="Jackson A.P."/>
            <person name="Sanders M."/>
            <person name="Berry A."/>
            <person name="McQuillan J."/>
            <person name="Aslett M.A."/>
            <person name="Quail M.A."/>
            <person name="Chukualim B."/>
            <person name="Capewell P."/>
            <person name="MacLeod A."/>
            <person name="Melville S.E."/>
            <person name="Gibson W."/>
            <person name="Barry J.D."/>
            <person name="Berriman M."/>
            <person name="Hertz-Fowler C."/>
        </authorList>
    </citation>
    <scope>NUCLEOTIDE SEQUENCE [LARGE SCALE GENOMIC DNA]</scope>
    <source>
        <strain evidence="25">MHOM/CI/86/DAL972</strain>
    </source>
</reference>
<dbReference type="Pfam" id="PF00176">
    <property type="entry name" value="SNF2-rel_dom"/>
    <property type="match status" value="1"/>
</dbReference>
<sequence length="1077" mass="121449">MPMFMDGASQVLQQVLQTVLVTSEPAIVIPGSFLGELDVIVDEAKNHGMKLVSIPKGGITILPPIPMSESSLTRLCKDYYGLKTDAERLALFSNLEETFPTAPGVSLPCRLLYHPRDYICRIVHLCAELVTASDEEYQKAYDIVPLLHIRPVQNVCEELRRQFRAGALTQRLPLGQRVDVQFKRTVVHLDGSMDPFPRNAVEAAVNIAPVALDAVDDIYEGFDVTGTEVVDIPTGKVSEYLSEKDFELVTEDSVLLDPTGKRVQAIFIRGGIDKDICRRAAADVEGVATKQNMRRLTNGGVRNPDTGILGYYDYLNNPTKRKCRMTEFTRRNWGKIIGPCGELLQLLDQLYKENAPDHYELQRRVIPPEYMLFNTVFSTVSVNKNFRTAVHRDKGDFRGGLTALCVLDGNYEGCYLALKSARKAFCLQVGDVLFFDSSLEHGNTEVHNREGSWRRISIVCYLRCGLMSHTCETERSMRLRNQIMSDRLHADSADSVVNLNGVTGHLPPLCIPFKIAKTLSLTQHAALRFVSRRIKEGDGCVLALTMGLGKTLVSLTICYSYIYNNGPCDILIVAPKTLLQHWMQEAKKWKDYGLVFPGFIVLNNVDSSSFEDDLSNYEQQGTTTNPKKSYVFVINPGYIKSFLSRVKGFRPALIVVDEGHCISSKESKLREVLDSLHCSARVVLTGTPVQNNAEELYRLVGWVDDKVHSTLPQRDFNEFSNSINRYVNGDDSAFCDALFAQRYIHEWMSPYVFTVMKVDLPPLHDYIIICNFSAVQQKMFEERIKVDATDNLLCLKASEHRPYHLSTHPLCFLGFLTGIWRTGQVDIEEEPGEFEELGTYRLSRDDDALAKDCSSLLENGKLADFVALSGKLTALISILHSIFEKMEKAVIFSQYIGSQDFIARTLTAYKISVVTIRGKDCQQRRRRVVEMFRDDKNVLCLVVSTQIGAYGLDLTAANHVILWDTWWNPQVESQAIARCYRQNQSKAVIAYKLASGFEDATVLKAQARKRALFKCLINEETSQVVPGHDLVDYTSSEEDDDRRHLWETLKTCTLEGGKPAVTKIIRNIDTVKSERWI</sequence>
<keyword evidence="14" id="KW-0560">Oxidoreductase</keyword>
<evidence type="ECO:0000256" key="17">
    <source>
        <dbReference type="ARBA" id="ARBA00023242"/>
    </source>
</evidence>
<dbReference type="AlphaFoldDB" id="C9ZT80"/>
<dbReference type="GO" id="GO:0016787">
    <property type="term" value="F:hydrolase activity"/>
    <property type="evidence" value="ECO:0007669"/>
    <property type="project" value="UniProtKB-KW"/>
</dbReference>
<dbReference type="GO" id="GO:0003678">
    <property type="term" value="F:DNA helicase activity"/>
    <property type="evidence" value="ECO:0007669"/>
    <property type="project" value="UniProtKB-EC"/>
</dbReference>
<evidence type="ECO:0000256" key="6">
    <source>
        <dbReference type="ARBA" id="ARBA00012551"/>
    </source>
</evidence>
<comment type="catalytic activity">
    <reaction evidence="21">
        <text>thymine + 2-oxoglutarate + O2 = 5-hydroxymethyluracil + succinate + CO2</text>
        <dbReference type="Rhea" id="RHEA:10316"/>
        <dbReference type="ChEBI" id="CHEBI:15379"/>
        <dbReference type="ChEBI" id="CHEBI:16526"/>
        <dbReference type="ChEBI" id="CHEBI:16810"/>
        <dbReference type="ChEBI" id="CHEBI:16964"/>
        <dbReference type="ChEBI" id="CHEBI:17821"/>
        <dbReference type="ChEBI" id="CHEBI:30031"/>
        <dbReference type="EC" id="1.14.11.6"/>
    </reaction>
</comment>
<organism evidence="24 25">
    <name type="scientific">Trypanosoma brucei gambiense (strain MHOM/CI/86/DAL972)</name>
    <dbReference type="NCBI Taxonomy" id="679716"/>
    <lineage>
        <taxon>Eukaryota</taxon>
        <taxon>Discoba</taxon>
        <taxon>Euglenozoa</taxon>
        <taxon>Kinetoplastea</taxon>
        <taxon>Metakinetoplastina</taxon>
        <taxon>Trypanosomatida</taxon>
        <taxon>Trypanosomatidae</taxon>
        <taxon>Trypanosoma</taxon>
    </lineage>
</organism>
<dbReference type="Gene3D" id="3.40.50.300">
    <property type="entry name" value="P-loop containing nucleotide triphosphate hydrolases"/>
    <property type="match status" value="1"/>
</dbReference>
<accession>C9ZT80</accession>
<dbReference type="Proteomes" id="UP000002316">
    <property type="component" value="Chromosome 7"/>
</dbReference>
<keyword evidence="15" id="KW-0408">Iron</keyword>
<evidence type="ECO:0000256" key="15">
    <source>
        <dbReference type="ARBA" id="ARBA00023004"/>
    </source>
</evidence>
<feature type="domain" description="Helicase C-terminal" evidence="23">
    <location>
        <begin position="871"/>
        <end position="1032"/>
    </location>
</feature>
<feature type="domain" description="Helicase ATP-binding" evidence="22">
    <location>
        <begin position="531"/>
        <end position="706"/>
    </location>
</feature>
<evidence type="ECO:0000256" key="13">
    <source>
        <dbReference type="ARBA" id="ARBA00022964"/>
    </source>
</evidence>
<keyword evidence="12" id="KW-0067">ATP-binding</keyword>
<evidence type="ECO:0000259" key="22">
    <source>
        <dbReference type="PROSITE" id="PS51192"/>
    </source>
</evidence>
<dbReference type="PROSITE" id="PS51192">
    <property type="entry name" value="HELICASE_ATP_BIND_1"/>
    <property type="match status" value="1"/>
</dbReference>
<dbReference type="VEuPathDB" id="TriTrypDB:Tbg972.7.5260"/>
<evidence type="ECO:0000256" key="12">
    <source>
        <dbReference type="ARBA" id="ARBA00022840"/>
    </source>
</evidence>
<evidence type="ECO:0000256" key="21">
    <source>
        <dbReference type="ARBA" id="ARBA00048837"/>
    </source>
</evidence>
<evidence type="ECO:0000256" key="1">
    <source>
        <dbReference type="ARBA" id="ARBA00001954"/>
    </source>
</evidence>
<evidence type="ECO:0000256" key="9">
    <source>
        <dbReference type="ARBA" id="ARBA00022741"/>
    </source>
</evidence>
<dbReference type="GO" id="GO:0046872">
    <property type="term" value="F:metal ion binding"/>
    <property type="evidence" value="ECO:0007669"/>
    <property type="project" value="UniProtKB-KW"/>
</dbReference>
<dbReference type="EC" id="1.14.11.6" evidence="5"/>
<dbReference type="PANTHER" id="PTHR45629:SF7">
    <property type="entry name" value="DNA EXCISION REPAIR PROTEIN ERCC-6-RELATED"/>
    <property type="match status" value="1"/>
</dbReference>
<evidence type="ECO:0000256" key="19">
    <source>
        <dbReference type="ARBA" id="ARBA00034466"/>
    </source>
</evidence>
<comment type="function">
    <text evidence="19">Dioxygenase that catalyzes the first step of DNA base J (beta-d-glucosyl-HOMedU) biosynthesis by converting thymine to 5-hydroxymethyluracil (HOMedU). DNA base J is a hypermodified thymidine residue found in the genome of kinetoplastid parasites, which is localized primarily to repetitive DNA, namely the telomeres, and is implicated in the regulation of antigenic variation. Probably also acts as a DNA helicase. Recognizes and binds specific regions of the genome, hydrolyzes ATP and allows the DNA base J de novo synthesis. Involved in initial synthesis of DNA base J, JBP1 being able to act via the basal level of DNA base J and propagate further synthesis. In contrast to JBP1, it does not specifically bind DNA base J, however it binds chromatin.</text>
</comment>
<dbReference type="CDD" id="cd18793">
    <property type="entry name" value="SF2_C_SNF"/>
    <property type="match status" value="1"/>
</dbReference>
<evidence type="ECO:0000313" key="24">
    <source>
        <dbReference type="EMBL" id="CBH12615.1"/>
    </source>
</evidence>
<dbReference type="InterPro" id="IPR024779">
    <property type="entry name" value="2OGFeDO_JBP1/TET_oxygenase_dom"/>
</dbReference>
<dbReference type="GeneID" id="23862767"/>
<keyword evidence="8" id="KW-0479">Metal-binding</keyword>
<dbReference type="CDD" id="cd17919">
    <property type="entry name" value="DEXHc_Snf"/>
    <property type="match status" value="1"/>
</dbReference>
<dbReference type="GO" id="GO:0007131">
    <property type="term" value="P:reciprocal meiotic recombination"/>
    <property type="evidence" value="ECO:0007669"/>
    <property type="project" value="TreeGrafter"/>
</dbReference>
<keyword evidence="17" id="KW-0539">Nucleus</keyword>
<dbReference type="InterPro" id="IPR027417">
    <property type="entry name" value="P-loop_NTPase"/>
</dbReference>